<proteinExistence type="predicted"/>
<evidence type="ECO:0000256" key="1">
    <source>
        <dbReference type="SAM" id="MobiDB-lite"/>
    </source>
</evidence>
<gene>
    <name evidence="2" type="ORF">FWILDA_LOCUS18541</name>
</gene>
<comment type="caution">
    <text evidence="2">The sequence shown here is derived from an EMBL/GenBank/DDBJ whole genome shotgun (WGS) entry which is preliminary data.</text>
</comment>
<feature type="non-terminal residue" evidence="2">
    <location>
        <position position="1"/>
    </location>
</feature>
<dbReference type="EMBL" id="CAMKVN010018501">
    <property type="protein sequence ID" value="CAI2198375.1"/>
    <property type="molecule type" value="Genomic_DNA"/>
</dbReference>
<dbReference type="Proteomes" id="UP001153678">
    <property type="component" value="Unassembled WGS sequence"/>
</dbReference>
<feature type="region of interest" description="Disordered" evidence="1">
    <location>
        <begin position="1"/>
        <end position="25"/>
    </location>
</feature>
<reference evidence="2" key="1">
    <citation type="submission" date="2022-08" db="EMBL/GenBank/DDBJ databases">
        <authorList>
            <person name="Kallberg Y."/>
            <person name="Tangrot J."/>
            <person name="Rosling A."/>
        </authorList>
    </citation>
    <scope>NUCLEOTIDE SEQUENCE</scope>
    <source>
        <strain evidence="2">Wild A</strain>
    </source>
</reference>
<keyword evidence="3" id="KW-1185">Reference proteome</keyword>
<evidence type="ECO:0000313" key="3">
    <source>
        <dbReference type="Proteomes" id="UP001153678"/>
    </source>
</evidence>
<sequence length="47" mass="5327">SSVNSDVDEEESEIETDRSEVNEETELEINIVESVIEKLVISETNDE</sequence>
<protein>
    <submittedName>
        <fullName evidence="2">15541_t:CDS:1</fullName>
    </submittedName>
</protein>
<dbReference type="AlphaFoldDB" id="A0A9W4TAF4"/>
<feature type="compositionally biased region" description="Acidic residues" evidence="1">
    <location>
        <begin position="1"/>
        <end position="14"/>
    </location>
</feature>
<organism evidence="2 3">
    <name type="scientific">Funneliformis geosporum</name>
    <dbReference type="NCBI Taxonomy" id="1117311"/>
    <lineage>
        <taxon>Eukaryota</taxon>
        <taxon>Fungi</taxon>
        <taxon>Fungi incertae sedis</taxon>
        <taxon>Mucoromycota</taxon>
        <taxon>Glomeromycotina</taxon>
        <taxon>Glomeromycetes</taxon>
        <taxon>Glomerales</taxon>
        <taxon>Glomeraceae</taxon>
        <taxon>Funneliformis</taxon>
    </lineage>
</organism>
<evidence type="ECO:0000313" key="2">
    <source>
        <dbReference type="EMBL" id="CAI2198375.1"/>
    </source>
</evidence>
<feature type="non-terminal residue" evidence="2">
    <location>
        <position position="47"/>
    </location>
</feature>
<name>A0A9W4TAF4_9GLOM</name>
<accession>A0A9W4TAF4</accession>